<proteinExistence type="predicted"/>
<dbReference type="EMBL" id="LR900283">
    <property type="protein sequence ID" value="CAD7245044.1"/>
    <property type="molecule type" value="Genomic_DNA"/>
</dbReference>
<sequence length="254" mass="28773">MAAHMYSLVYDGKTKKVFRARKEHLLEEARNLFQIPPEMDVRLELCGERGSHLVESPDDIPNKGCTFRIVATEKPDDEKKLPRRFEPKPKLESTINPESSKVLEELDTNRKQGPRPSPRMGVKPVRTEEVNDDDSDSPLEEELEYSPKDPDVFEGATEVEVTKEGLRIYEPKKWMTVMDKEGKFVFYTVGRRTLPFRTYGKVILLAGATGAGKANIQVEPFKGCDRPDPTRSVGRLGLKFQRSFFGSGRVGPNS</sequence>
<feature type="compositionally biased region" description="Basic and acidic residues" evidence="1">
    <location>
        <begin position="101"/>
        <end position="110"/>
    </location>
</feature>
<evidence type="ECO:0000313" key="2">
    <source>
        <dbReference type="EMBL" id="CAD7245044.1"/>
    </source>
</evidence>
<dbReference type="EMBL" id="CAJPEV010000766">
    <property type="protein sequence ID" value="CAG0888348.1"/>
    <property type="molecule type" value="Genomic_DNA"/>
</dbReference>
<name>A0A7R8X6N1_9CRUS</name>
<organism evidence="2">
    <name type="scientific">Darwinula stevensoni</name>
    <dbReference type="NCBI Taxonomy" id="69355"/>
    <lineage>
        <taxon>Eukaryota</taxon>
        <taxon>Metazoa</taxon>
        <taxon>Ecdysozoa</taxon>
        <taxon>Arthropoda</taxon>
        <taxon>Crustacea</taxon>
        <taxon>Oligostraca</taxon>
        <taxon>Ostracoda</taxon>
        <taxon>Podocopa</taxon>
        <taxon>Podocopida</taxon>
        <taxon>Darwinulocopina</taxon>
        <taxon>Darwinuloidea</taxon>
        <taxon>Darwinulidae</taxon>
        <taxon>Darwinula</taxon>
    </lineage>
</organism>
<protein>
    <submittedName>
        <fullName evidence="2">Uncharacterized protein</fullName>
    </submittedName>
</protein>
<feature type="compositionally biased region" description="Basic and acidic residues" evidence="1">
    <location>
        <begin position="76"/>
        <end position="91"/>
    </location>
</feature>
<accession>A0A7R8X6N1</accession>
<keyword evidence="3" id="KW-1185">Reference proteome</keyword>
<reference evidence="2" key="1">
    <citation type="submission" date="2020-11" db="EMBL/GenBank/DDBJ databases">
        <authorList>
            <person name="Tran Van P."/>
        </authorList>
    </citation>
    <scope>NUCLEOTIDE SEQUENCE</scope>
</reference>
<gene>
    <name evidence="2" type="ORF">DSTB1V02_LOCUS4922</name>
</gene>
<feature type="region of interest" description="Disordered" evidence="1">
    <location>
        <begin position="76"/>
        <end position="150"/>
    </location>
</feature>
<dbReference type="AlphaFoldDB" id="A0A7R8X6N1"/>
<dbReference type="Proteomes" id="UP000677054">
    <property type="component" value="Unassembled WGS sequence"/>
</dbReference>
<evidence type="ECO:0000313" key="3">
    <source>
        <dbReference type="Proteomes" id="UP000677054"/>
    </source>
</evidence>
<feature type="compositionally biased region" description="Acidic residues" evidence="1">
    <location>
        <begin position="130"/>
        <end position="144"/>
    </location>
</feature>
<evidence type="ECO:0000256" key="1">
    <source>
        <dbReference type="SAM" id="MobiDB-lite"/>
    </source>
</evidence>